<dbReference type="AlphaFoldDB" id="A0A9D2KMF1"/>
<dbReference type="InterPro" id="IPR015422">
    <property type="entry name" value="PyrdxlP-dep_Trfase_small"/>
</dbReference>
<dbReference type="InterPro" id="IPR015421">
    <property type="entry name" value="PyrdxlP-dep_Trfase_major"/>
</dbReference>
<evidence type="ECO:0000313" key="5">
    <source>
        <dbReference type="EMBL" id="HJA08478.1"/>
    </source>
</evidence>
<dbReference type="Gene3D" id="3.40.640.10">
    <property type="entry name" value="Type I PLP-dependent aspartate aminotransferase-like (Major domain)"/>
    <property type="match status" value="1"/>
</dbReference>
<dbReference type="GO" id="GO:0016829">
    <property type="term" value="F:lyase activity"/>
    <property type="evidence" value="ECO:0007669"/>
    <property type="project" value="InterPro"/>
</dbReference>
<comment type="cofactor">
    <cofactor evidence="1">
        <name>pyridoxal 5'-phosphate</name>
        <dbReference type="ChEBI" id="CHEBI:597326"/>
    </cofactor>
</comment>
<accession>A0A9D2KMF1</accession>
<dbReference type="Proteomes" id="UP000824225">
    <property type="component" value="Unassembled WGS sequence"/>
</dbReference>
<dbReference type="InterPro" id="IPR001597">
    <property type="entry name" value="ArAA_b-elim_lyase/Thr_aldolase"/>
</dbReference>
<organism evidence="5 6">
    <name type="scientific">Candidatus Mailhella merdigallinarum</name>
    <dbReference type="NCBI Taxonomy" id="2838658"/>
    <lineage>
        <taxon>Bacteria</taxon>
        <taxon>Pseudomonadati</taxon>
        <taxon>Thermodesulfobacteriota</taxon>
        <taxon>Desulfovibrionia</taxon>
        <taxon>Desulfovibrionales</taxon>
        <taxon>Desulfovibrionaceae</taxon>
        <taxon>Mailhella</taxon>
    </lineage>
</organism>
<dbReference type="EMBL" id="DXAN01000014">
    <property type="protein sequence ID" value="HJA08478.1"/>
    <property type="molecule type" value="Genomic_DNA"/>
</dbReference>
<dbReference type="InterPro" id="IPR015424">
    <property type="entry name" value="PyrdxlP-dep_Trfase"/>
</dbReference>
<evidence type="ECO:0000256" key="3">
    <source>
        <dbReference type="ARBA" id="ARBA00022898"/>
    </source>
</evidence>
<sequence>MFIGFISDNAAGAHPRILEAVLKANKGYCLPYGDDEYCAQAQAEFRKLFGPDIEVFLALSGTGCNVLSLRSALRPWQGVICADVAHINTDESGAPEWGVGSKMLTVPSVNGKISPESLDAYLPDLKDCHHSTPHLLSITQTTEKGAVYTPEEVRALADKAHAHGLLMHMDGTRLANAVAALEARGVDVCALTRDAGVDVLSFGGTKNGLMLGEAVVFFRPELAEDFRTMRKQSLQLVSKMRFVAAQFIEALKDGLWLENARHANGMARRLAAELAAVPYMTVREPEANAVFVRMDPEHMARLLQDFDFHETDPVAHEVRLMCNFGTTEEEIAAFVNAAKALV</sequence>
<keyword evidence="3" id="KW-0663">Pyridoxal phosphate</keyword>
<dbReference type="PANTHER" id="PTHR48097">
    <property type="entry name" value="L-THREONINE ALDOLASE-RELATED"/>
    <property type="match status" value="1"/>
</dbReference>
<dbReference type="SUPFAM" id="SSF53383">
    <property type="entry name" value="PLP-dependent transferases"/>
    <property type="match status" value="1"/>
</dbReference>
<dbReference type="Gene3D" id="3.90.1150.10">
    <property type="entry name" value="Aspartate Aminotransferase, domain 1"/>
    <property type="match status" value="1"/>
</dbReference>
<evidence type="ECO:0000256" key="2">
    <source>
        <dbReference type="ARBA" id="ARBA00006966"/>
    </source>
</evidence>
<dbReference type="PANTHER" id="PTHR48097:SF5">
    <property type="entry name" value="LOW SPECIFICITY L-THREONINE ALDOLASE"/>
    <property type="match status" value="1"/>
</dbReference>
<reference evidence="5" key="1">
    <citation type="journal article" date="2021" name="PeerJ">
        <title>Extensive microbial diversity within the chicken gut microbiome revealed by metagenomics and culture.</title>
        <authorList>
            <person name="Gilroy R."/>
            <person name="Ravi A."/>
            <person name="Getino M."/>
            <person name="Pursley I."/>
            <person name="Horton D.L."/>
            <person name="Alikhan N.F."/>
            <person name="Baker D."/>
            <person name="Gharbi K."/>
            <person name="Hall N."/>
            <person name="Watson M."/>
            <person name="Adriaenssens E.M."/>
            <person name="Foster-Nyarko E."/>
            <person name="Jarju S."/>
            <person name="Secka A."/>
            <person name="Antonio M."/>
            <person name="Oren A."/>
            <person name="Chaudhuri R.R."/>
            <person name="La Ragione R."/>
            <person name="Hildebrand F."/>
            <person name="Pallen M.J."/>
        </authorList>
    </citation>
    <scope>NUCLEOTIDE SEQUENCE</scope>
    <source>
        <strain evidence="5">CHK186-16707</strain>
    </source>
</reference>
<proteinExistence type="inferred from homology"/>
<feature type="domain" description="Aromatic amino acid beta-eliminating lyase/threonine aldolase" evidence="4">
    <location>
        <begin position="5"/>
        <end position="295"/>
    </location>
</feature>
<comment type="caution">
    <text evidence="5">The sequence shown here is derived from an EMBL/GenBank/DDBJ whole genome shotgun (WGS) entry which is preliminary data.</text>
</comment>
<comment type="similarity">
    <text evidence="2">Belongs to the threonine aldolase family.</text>
</comment>
<gene>
    <name evidence="5" type="ORF">H9962_04735</name>
</gene>
<evidence type="ECO:0000259" key="4">
    <source>
        <dbReference type="Pfam" id="PF01212"/>
    </source>
</evidence>
<dbReference type="Pfam" id="PF01212">
    <property type="entry name" value="Beta_elim_lyase"/>
    <property type="match status" value="1"/>
</dbReference>
<reference evidence="5" key="2">
    <citation type="submission" date="2021-04" db="EMBL/GenBank/DDBJ databases">
        <authorList>
            <person name="Gilroy R."/>
        </authorList>
    </citation>
    <scope>NUCLEOTIDE SEQUENCE</scope>
    <source>
        <strain evidence="5">CHK186-16707</strain>
    </source>
</reference>
<name>A0A9D2KMF1_9BACT</name>
<protein>
    <submittedName>
        <fullName evidence="5">Threonine aldolase</fullName>
    </submittedName>
</protein>
<evidence type="ECO:0000313" key="6">
    <source>
        <dbReference type="Proteomes" id="UP000824225"/>
    </source>
</evidence>
<dbReference type="GO" id="GO:0006520">
    <property type="term" value="P:amino acid metabolic process"/>
    <property type="evidence" value="ECO:0007669"/>
    <property type="project" value="InterPro"/>
</dbReference>
<evidence type="ECO:0000256" key="1">
    <source>
        <dbReference type="ARBA" id="ARBA00001933"/>
    </source>
</evidence>